<feature type="transmembrane region" description="Helical" evidence="10">
    <location>
        <begin position="134"/>
        <end position="154"/>
    </location>
</feature>
<keyword evidence="6" id="KW-0067">ATP-binding</keyword>
<keyword evidence="9" id="KW-0175">Coiled coil</keyword>
<dbReference type="InterPro" id="IPR010128">
    <property type="entry name" value="ATPase_T1SS_PrtD-like"/>
</dbReference>
<dbReference type="CDD" id="cd03246">
    <property type="entry name" value="ABCC_Protease_Secretion"/>
    <property type="match status" value="1"/>
</dbReference>
<dbReference type="InterPro" id="IPR011527">
    <property type="entry name" value="ABC1_TM_dom"/>
</dbReference>
<dbReference type="AlphaFoldDB" id="A0A6A7N4S2"/>
<dbReference type="FunFam" id="1.20.1560.10:FF:000109">
    <property type="entry name" value="Alkaline protease secretion ATP-binding protein aprD"/>
    <property type="match status" value="1"/>
</dbReference>
<evidence type="ECO:0000256" key="9">
    <source>
        <dbReference type="SAM" id="Coils"/>
    </source>
</evidence>
<keyword evidence="8 10" id="KW-0472">Membrane</keyword>
<keyword evidence="14" id="KW-1185">Reference proteome</keyword>
<evidence type="ECO:0000256" key="8">
    <source>
        <dbReference type="ARBA" id="ARBA00023136"/>
    </source>
</evidence>
<keyword evidence="5" id="KW-0547">Nucleotide-binding</keyword>
<evidence type="ECO:0000256" key="1">
    <source>
        <dbReference type="ARBA" id="ARBA00004651"/>
    </source>
</evidence>
<evidence type="ECO:0000256" key="2">
    <source>
        <dbReference type="ARBA" id="ARBA00022448"/>
    </source>
</evidence>
<feature type="transmembrane region" description="Helical" evidence="10">
    <location>
        <begin position="21"/>
        <end position="46"/>
    </location>
</feature>
<dbReference type="GO" id="GO:0140359">
    <property type="term" value="F:ABC-type transporter activity"/>
    <property type="evidence" value="ECO:0007669"/>
    <property type="project" value="InterPro"/>
</dbReference>
<dbReference type="SUPFAM" id="SSF90123">
    <property type="entry name" value="ABC transporter transmembrane region"/>
    <property type="match status" value="1"/>
</dbReference>
<dbReference type="Pfam" id="PF00005">
    <property type="entry name" value="ABC_tran"/>
    <property type="match status" value="1"/>
</dbReference>
<evidence type="ECO:0000259" key="11">
    <source>
        <dbReference type="PROSITE" id="PS50893"/>
    </source>
</evidence>
<dbReference type="InterPro" id="IPR036640">
    <property type="entry name" value="ABC1_TM_sf"/>
</dbReference>
<name>A0A6A7N4S2_9BURK</name>
<reference evidence="13 14" key="1">
    <citation type="submission" date="2019-10" db="EMBL/GenBank/DDBJ databases">
        <title>Two novel species isolated from a subtropical stream in China.</title>
        <authorList>
            <person name="Lu H."/>
        </authorList>
    </citation>
    <scope>NUCLEOTIDE SEQUENCE [LARGE SCALE GENOMIC DNA]</scope>
    <source>
        <strain evidence="13 14">FT29W</strain>
    </source>
</reference>
<comment type="subcellular location">
    <subcellularLocation>
        <location evidence="1">Cell membrane</location>
        <topology evidence="1">Multi-pass membrane protein</topology>
    </subcellularLocation>
</comment>
<keyword evidence="4 10" id="KW-0812">Transmembrane</keyword>
<dbReference type="GO" id="GO:0030253">
    <property type="term" value="P:protein secretion by the type I secretion system"/>
    <property type="evidence" value="ECO:0007669"/>
    <property type="project" value="InterPro"/>
</dbReference>
<evidence type="ECO:0000256" key="7">
    <source>
        <dbReference type="ARBA" id="ARBA00022989"/>
    </source>
</evidence>
<dbReference type="Proteomes" id="UP000440498">
    <property type="component" value="Unassembled WGS sequence"/>
</dbReference>
<evidence type="ECO:0000256" key="3">
    <source>
        <dbReference type="ARBA" id="ARBA00022475"/>
    </source>
</evidence>
<dbReference type="EMBL" id="WHUG01000006">
    <property type="protein sequence ID" value="MQA39881.1"/>
    <property type="molecule type" value="Genomic_DNA"/>
</dbReference>
<dbReference type="Gene3D" id="3.40.50.300">
    <property type="entry name" value="P-loop containing nucleotide triphosphate hydrolases"/>
    <property type="match status" value="1"/>
</dbReference>
<dbReference type="NCBIfam" id="TIGR01842">
    <property type="entry name" value="type_I_sec_PrtD"/>
    <property type="match status" value="1"/>
</dbReference>
<dbReference type="InterPro" id="IPR003593">
    <property type="entry name" value="AAA+_ATPase"/>
</dbReference>
<dbReference type="InterPro" id="IPR039421">
    <property type="entry name" value="Type_1_exporter"/>
</dbReference>
<sequence>MKKQLIDPNSEIAQVLRTFKGTFVTVGTFSAISNLLMLAPSLYMLQVYDRVLGSRNEITLLMLTLMILGAYAFMGALELIRSFVLVRVGAKFDMQLNKRVYTAAFEQNLKRAGGNAGQSLADLTSVRQFLTGNALFAFFDAPWFPVYLIVIFVFEPSLGLFSLCGTALLVLCAYVNERVSHKPLSEANSMSIAANTLATNNLRNAEVIESMGMLPNLMGRWYKLHGKFLHLQAEASEKAGVVGAVTKFVQVSLQSLVLGFGALLVLENKISPGMMIAASILVGRALAPVQQVIGVWKSFSTVRSAYERLNNLLAANPARTAGMELPRPQGNLSVESVTAAVPGTNVPVLRGVNFAIQAGDVLGVIGPSGSGKSTLARLLVGVWPAGLGKVRLDSADIYHWNKAELGPHIGYLPQDIELFGGTISENIARFGEVDAEKVVLAAKRAGVHELILHFPDGYDTRLGDGGAGLSGGQRQRLGLARAMYGDPSLIVLDEPNSNLDDIGEQALLQAINDLRSRGKTIVLITHRTSVISATNKLLLLRDGAVAAFGPSNQVLQALQDATQKQLEAQQQQAQAAQRAAQEDAMRVAQQQQAAQQAAAQQAEQE</sequence>
<dbReference type="InterPro" id="IPR017871">
    <property type="entry name" value="ABC_transporter-like_CS"/>
</dbReference>
<dbReference type="GO" id="GO:0016887">
    <property type="term" value="F:ATP hydrolysis activity"/>
    <property type="evidence" value="ECO:0007669"/>
    <property type="project" value="InterPro"/>
</dbReference>
<evidence type="ECO:0000256" key="4">
    <source>
        <dbReference type="ARBA" id="ARBA00022692"/>
    </source>
</evidence>
<dbReference type="Pfam" id="PF00664">
    <property type="entry name" value="ABC_membrane"/>
    <property type="match status" value="1"/>
</dbReference>
<dbReference type="PROSITE" id="PS50893">
    <property type="entry name" value="ABC_TRANSPORTER_2"/>
    <property type="match status" value="1"/>
</dbReference>
<dbReference type="PROSITE" id="PS50929">
    <property type="entry name" value="ABC_TM1F"/>
    <property type="match status" value="1"/>
</dbReference>
<evidence type="ECO:0000313" key="14">
    <source>
        <dbReference type="Proteomes" id="UP000440498"/>
    </source>
</evidence>
<feature type="domain" description="ABC transporter" evidence="11">
    <location>
        <begin position="332"/>
        <end position="567"/>
    </location>
</feature>
<dbReference type="InterPro" id="IPR047957">
    <property type="entry name" value="ABC_AprD-like_6TM"/>
</dbReference>
<dbReference type="InterPro" id="IPR003439">
    <property type="entry name" value="ABC_transporter-like_ATP-bd"/>
</dbReference>
<evidence type="ECO:0000256" key="6">
    <source>
        <dbReference type="ARBA" id="ARBA00022840"/>
    </source>
</evidence>
<keyword evidence="7 10" id="KW-1133">Transmembrane helix</keyword>
<dbReference type="CDD" id="cd18586">
    <property type="entry name" value="ABC_6TM_PrtD_like"/>
    <property type="match status" value="1"/>
</dbReference>
<evidence type="ECO:0000259" key="12">
    <source>
        <dbReference type="PROSITE" id="PS50929"/>
    </source>
</evidence>
<dbReference type="PANTHER" id="PTHR24221:SF248">
    <property type="entry name" value="ABC TRANSPORTER TRANSMEMBRANE REGION"/>
    <property type="match status" value="1"/>
</dbReference>
<dbReference type="PROSITE" id="PS00211">
    <property type="entry name" value="ABC_TRANSPORTER_1"/>
    <property type="match status" value="1"/>
</dbReference>
<dbReference type="Gene3D" id="1.20.1560.10">
    <property type="entry name" value="ABC transporter type 1, transmembrane domain"/>
    <property type="match status" value="1"/>
</dbReference>
<feature type="domain" description="ABC transmembrane type-1" evidence="12">
    <location>
        <begin position="29"/>
        <end position="301"/>
    </location>
</feature>
<dbReference type="SMART" id="SM00382">
    <property type="entry name" value="AAA"/>
    <property type="match status" value="1"/>
</dbReference>
<dbReference type="GO" id="GO:0005886">
    <property type="term" value="C:plasma membrane"/>
    <property type="evidence" value="ECO:0007669"/>
    <property type="project" value="UniProtKB-SubCell"/>
</dbReference>
<gene>
    <name evidence="13" type="ORF">GEV02_17150</name>
</gene>
<dbReference type="InterPro" id="IPR027417">
    <property type="entry name" value="P-loop_NTPase"/>
</dbReference>
<organism evidence="13 14">
    <name type="scientific">Rugamonas aquatica</name>
    <dbReference type="NCBI Taxonomy" id="2743357"/>
    <lineage>
        <taxon>Bacteria</taxon>
        <taxon>Pseudomonadati</taxon>
        <taxon>Pseudomonadota</taxon>
        <taxon>Betaproteobacteria</taxon>
        <taxon>Burkholderiales</taxon>
        <taxon>Oxalobacteraceae</taxon>
        <taxon>Telluria group</taxon>
        <taxon>Rugamonas</taxon>
    </lineage>
</organism>
<dbReference type="GO" id="GO:0034040">
    <property type="term" value="F:ATPase-coupled lipid transmembrane transporter activity"/>
    <property type="evidence" value="ECO:0007669"/>
    <property type="project" value="TreeGrafter"/>
</dbReference>
<dbReference type="FunFam" id="3.40.50.300:FF:001444">
    <property type="entry name" value="ABC transporter ATP-binding protein"/>
    <property type="match status" value="1"/>
</dbReference>
<dbReference type="GO" id="GO:0005524">
    <property type="term" value="F:ATP binding"/>
    <property type="evidence" value="ECO:0007669"/>
    <property type="project" value="UniProtKB-KW"/>
</dbReference>
<dbReference type="PANTHER" id="PTHR24221">
    <property type="entry name" value="ATP-BINDING CASSETTE SUB-FAMILY B"/>
    <property type="match status" value="1"/>
</dbReference>
<proteinExistence type="predicted"/>
<dbReference type="SUPFAM" id="SSF52540">
    <property type="entry name" value="P-loop containing nucleoside triphosphate hydrolases"/>
    <property type="match status" value="1"/>
</dbReference>
<feature type="transmembrane region" description="Helical" evidence="10">
    <location>
        <begin position="58"/>
        <end position="77"/>
    </location>
</feature>
<accession>A0A6A7N4S2</accession>
<comment type="caution">
    <text evidence="13">The sequence shown here is derived from an EMBL/GenBank/DDBJ whole genome shotgun (WGS) entry which is preliminary data.</text>
</comment>
<protein>
    <submittedName>
        <fullName evidence="13">Type I secretion system permease/ATPase</fullName>
    </submittedName>
</protein>
<dbReference type="RefSeq" id="WP_152839132.1">
    <property type="nucleotide sequence ID" value="NZ_WHUG01000006.1"/>
</dbReference>
<evidence type="ECO:0000313" key="13">
    <source>
        <dbReference type="EMBL" id="MQA39881.1"/>
    </source>
</evidence>
<keyword evidence="3" id="KW-1003">Cell membrane</keyword>
<feature type="coiled-coil region" evidence="9">
    <location>
        <begin position="552"/>
        <end position="605"/>
    </location>
</feature>
<keyword evidence="2" id="KW-0813">Transport</keyword>
<dbReference type="GO" id="GO:0030256">
    <property type="term" value="C:type I protein secretion system complex"/>
    <property type="evidence" value="ECO:0007669"/>
    <property type="project" value="InterPro"/>
</dbReference>
<evidence type="ECO:0000256" key="5">
    <source>
        <dbReference type="ARBA" id="ARBA00022741"/>
    </source>
</evidence>
<evidence type="ECO:0000256" key="10">
    <source>
        <dbReference type="SAM" id="Phobius"/>
    </source>
</evidence>